<dbReference type="EMBL" id="JABTTQ020003471">
    <property type="protein sequence ID" value="KAK6117200.1"/>
    <property type="molecule type" value="Genomic_DNA"/>
</dbReference>
<sequence length="219" mass="23895">MSTVRYAPFLAIILILQAHSTTANFTIPFLSPLLGNNACRENVCGKGNCVVSDNSTFGFECECDSGWKQARAEDDEYLKFLPCVIPNCTLNYHCANAPSPASDNQKKANFSFFDPCFWTDCGGGSCNKTSLFTHTCECEEGYYNLFNSTAFPCYKECAIGLDCESLGLNMPNSSTSSPDSSSSLADDSKSHAGSLIPRVEFGWFITMTTTLALVLLKYS</sequence>
<keyword evidence="1" id="KW-0732">Signal</keyword>
<evidence type="ECO:0000313" key="2">
    <source>
        <dbReference type="EMBL" id="KAK6117200.1"/>
    </source>
</evidence>
<feature type="chain" id="PRO_5045201384" description="Neurogenic locus notch-like protein" evidence="1">
    <location>
        <begin position="24"/>
        <end position="219"/>
    </location>
</feature>
<gene>
    <name evidence="2" type="ORF">DH2020_049079</name>
</gene>
<name>A0ABR0U3X2_REHGL</name>
<dbReference type="Proteomes" id="UP001318860">
    <property type="component" value="Unassembled WGS sequence"/>
</dbReference>
<evidence type="ECO:0008006" key="4">
    <source>
        <dbReference type="Google" id="ProtNLM"/>
    </source>
</evidence>
<dbReference type="PANTHER" id="PTHR33881:SF7">
    <property type="entry name" value="NEUROGENIC LOCUS NOTCH-LIKE PROTEIN"/>
    <property type="match status" value="1"/>
</dbReference>
<evidence type="ECO:0000313" key="3">
    <source>
        <dbReference type="Proteomes" id="UP001318860"/>
    </source>
</evidence>
<proteinExistence type="predicted"/>
<reference evidence="2 3" key="1">
    <citation type="journal article" date="2021" name="Comput. Struct. Biotechnol. J.">
        <title>De novo genome assembly of the potent medicinal plant Rehmannia glutinosa using nanopore technology.</title>
        <authorList>
            <person name="Ma L."/>
            <person name="Dong C."/>
            <person name="Song C."/>
            <person name="Wang X."/>
            <person name="Zheng X."/>
            <person name="Niu Y."/>
            <person name="Chen S."/>
            <person name="Feng W."/>
        </authorList>
    </citation>
    <scope>NUCLEOTIDE SEQUENCE [LARGE SCALE GENOMIC DNA]</scope>
    <source>
        <strain evidence="2">DH-2019</strain>
    </source>
</reference>
<comment type="caution">
    <text evidence="2">The sequence shown here is derived from an EMBL/GenBank/DDBJ whole genome shotgun (WGS) entry which is preliminary data.</text>
</comment>
<evidence type="ECO:0000256" key="1">
    <source>
        <dbReference type="SAM" id="SignalP"/>
    </source>
</evidence>
<keyword evidence="3" id="KW-1185">Reference proteome</keyword>
<feature type="signal peptide" evidence="1">
    <location>
        <begin position="1"/>
        <end position="23"/>
    </location>
</feature>
<organism evidence="2 3">
    <name type="scientific">Rehmannia glutinosa</name>
    <name type="common">Chinese foxglove</name>
    <dbReference type="NCBI Taxonomy" id="99300"/>
    <lineage>
        <taxon>Eukaryota</taxon>
        <taxon>Viridiplantae</taxon>
        <taxon>Streptophyta</taxon>
        <taxon>Embryophyta</taxon>
        <taxon>Tracheophyta</taxon>
        <taxon>Spermatophyta</taxon>
        <taxon>Magnoliopsida</taxon>
        <taxon>eudicotyledons</taxon>
        <taxon>Gunneridae</taxon>
        <taxon>Pentapetalae</taxon>
        <taxon>asterids</taxon>
        <taxon>lamiids</taxon>
        <taxon>Lamiales</taxon>
        <taxon>Orobanchaceae</taxon>
        <taxon>Rehmannieae</taxon>
        <taxon>Rehmannia</taxon>
    </lineage>
</organism>
<accession>A0ABR0U3X2</accession>
<dbReference type="PANTHER" id="PTHR33881">
    <property type="entry name" value="NEUROGENIC LOCUS NOTCH-LIKE PROTEIN"/>
    <property type="match status" value="1"/>
</dbReference>
<protein>
    <recommendedName>
        <fullName evidence="4">Neurogenic locus notch-like protein</fullName>
    </recommendedName>
</protein>